<proteinExistence type="inferred from homology"/>
<evidence type="ECO:0000313" key="5">
    <source>
        <dbReference type="Proteomes" id="UP000694255"/>
    </source>
</evidence>
<keyword evidence="3" id="KW-1133">Transmembrane helix</keyword>
<comment type="similarity">
    <text evidence="1">Belongs to the short-chain dehydrogenases/reductases (SDR) family.</text>
</comment>
<dbReference type="Proteomes" id="UP000694255">
    <property type="component" value="Unassembled WGS sequence"/>
</dbReference>
<evidence type="ECO:0000256" key="2">
    <source>
        <dbReference type="ARBA" id="ARBA00023002"/>
    </source>
</evidence>
<dbReference type="GeneID" id="73467986"/>
<gene>
    <name evidence="4" type="ORF">J8A68_001185</name>
</gene>
<comment type="caution">
    <text evidence="4">The sequence shown here is derived from an EMBL/GenBank/DDBJ whole genome shotgun (WGS) entry which is preliminary data.</text>
</comment>
<accession>A0A8J5QG84</accession>
<dbReference type="InterPro" id="IPR002347">
    <property type="entry name" value="SDR_fam"/>
</dbReference>
<feature type="transmembrane region" description="Helical" evidence="3">
    <location>
        <begin position="37"/>
        <end position="56"/>
    </location>
</feature>
<evidence type="ECO:0000313" key="4">
    <source>
        <dbReference type="EMBL" id="KAG7665129.1"/>
    </source>
</evidence>
<feature type="transmembrane region" description="Helical" evidence="3">
    <location>
        <begin position="12"/>
        <end position="31"/>
    </location>
</feature>
<evidence type="ECO:0008006" key="6">
    <source>
        <dbReference type="Google" id="ProtNLM"/>
    </source>
</evidence>
<evidence type="ECO:0000256" key="1">
    <source>
        <dbReference type="ARBA" id="ARBA00006484"/>
    </source>
</evidence>
<sequence>MTFISIDNILNILASNAKFIMLIECIIAFLARKTSLIPLYIFLITIKIIILGHFCANYNLPLKDWNHINNKDIALITGGSNGLGLEIVKALLMKRVTVYVFDVTPPSLVKEDEKLIYIKCDIGNEDELQYQTQRIIQDLNSTHRHISILINNAGIRDNKSLLNLKESRIKSMFNVNIMSQIWILRNVVNNHLEYVQLQDPTARLFVVTVSSILGTLAPKNLSVYAATKAASISLHEAFVQELKEYQNTIRLLLVTTGQLDTGMFKDVIPSKEFFAPIVNHIKLANQIVEYIDIGYSGTLCQPFYANFLPMVRTFPTNLQEFCRRISEMDEKIKDS</sequence>
<keyword evidence="2" id="KW-0560">Oxidoreductase</keyword>
<dbReference type="RefSeq" id="XP_049265361.1">
    <property type="nucleotide sequence ID" value="XM_049404811.1"/>
</dbReference>
<dbReference type="EMBL" id="JAGSYN010000051">
    <property type="protein sequence ID" value="KAG7665129.1"/>
    <property type="molecule type" value="Genomic_DNA"/>
</dbReference>
<organism evidence="4 5">
    <name type="scientific">[Candida] subhashii</name>
    <dbReference type="NCBI Taxonomy" id="561895"/>
    <lineage>
        <taxon>Eukaryota</taxon>
        <taxon>Fungi</taxon>
        <taxon>Dikarya</taxon>
        <taxon>Ascomycota</taxon>
        <taxon>Saccharomycotina</taxon>
        <taxon>Pichiomycetes</taxon>
        <taxon>Debaryomycetaceae</taxon>
        <taxon>Spathaspora</taxon>
    </lineage>
</organism>
<keyword evidence="5" id="KW-1185">Reference proteome</keyword>
<protein>
    <recommendedName>
        <fullName evidence="6">Oxidoreductase</fullName>
    </recommendedName>
</protein>
<evidence type="ECO:0000256" key="3">
    <source>
        <dbReference type="SAM" id="Phobius"/>
    </source>
</evidence>
<dbReference type="PANTHER" id="PTHR24322">
    <property type="entry name" value="PKSB"/>
    <property type="match status" value="1"/>
</dbReference>
<dbReference type="PANTHER" id="PTHR24322:SF736">
    <property type="entry name" value="RETINOL DEHYDROGENASE 10"/>
    <property type="match status" value="1"/>
</dbReference>
<dbReference type="OrthoDB" id="5840532at2759"/>
<name>A0A8J5QG84_9ASCO</name>
<dbReference type="GO" id="GO:0016616">
    <property type="term" value="F:oxidoreductase activity, acting on the CH-OH group of donors, NAD or NADP as acceptor"/>
    <property type="evidence" value="ECO:0007669"/>
    <property type="project" value="TreeGrafter"/>
</dbReference>
<dbReference type="AlphaFoldDB" id="A0A8J5QG84"/>
<keyword evidence="3" id="KW-0472">Membrane</keyword>
<dbReference type="Pfam" id="PF00106">
    <property type="entry name" value="adh_short"/>
    <property type="match status" value="1"/>
</dbReference>
<keyword evidence="3" id="KW-0812">Transmembrane</keyword>
<reference evidence="4 5" key="1">
    <citation type="journal article" date="2021" name="DNA Res.">
        <title>Genome analysis of Candida subhashii reveals its hybrid nature and dual mitochondrial genome conformations.</title>
        <authorList>
            <person name="Mixao V."/>
            <person name="Hegedusova E."/>
            <person name="Saus E."/>
            <person name="Pryszcz L.P."/>
            <person name="Cillingova A."/>
            <person name="Nosek J."/>
            <person name="Gabaldon T."/>
        </authorList>
    </citation>
    <scope>NUCLEOTIDE SEQUENCE [LARGE SCALE GENOMIC DNA]</scope>
    <source>
        <strain evidence="4 5">CBS 10753</strain>
    </source>
</reference>